<keyword evidence="7" id="KW-0804">Transcription</keyword>
<evidence type="ECO:0000256" key="6">
    <source>
        <dbReference type="ARBA" id="ARBA00023015"/>
    </source>
</evidence>
<dbReference type="EMBL" id="WJQU01000004">
    <property type="protein sequence ID" value="KAJ6635985.1"/>
    <property type="molecule type" value="Genomic_DNA"/>
</dbReference>
<reference evidence="11" key="1">
    <citation type="submission" date="2022-07" db="EMBL/GenBank/DDBJ databases">
        <authorList>
            <person name="Trinca V."/>
            <person name="Uliana J.V.C."/>
            <person name="Torres T.T."/>
            <person name="Ward R.J."/>
            <person name="Monesi N."/>
        </authorList>
    </citation>
    <scope>NUCLEOTIDE SEQUENCE</scope>
    <source>
        <strain evidence="11">HSMRA1968</strain>
        <tissue evidence="11">Whole embryos</tissue>
    </source>
</reference>
<evidence type="ECO:0000256" key="2">
    <source>
        <dbReference type="ARBA" id="ARBA00022723"/>
    </source>
</evidence>
<feature type="domain" description="C2H2-type" evidence="10">
    <location>
        <begin position="189"/>
        <end position="217"/>
    </location>
</feature>
<protein>
    <submittedName>
        <fullName evidence="11">Zinc finger protein</fullName>
    </submittedName>
</protein>
<feature type="domain" description="C2H2-type" evidence="10">
    <location>
        <begin position="285"/>
        <end position="312"/>
    </location>
</feature>
<name>A0A9Q0MRT5_9DIPT</name>
<dbReference type="SMART" id="SM00355">
    <property type="entry name" value="ZnF_C2H2"/>
    <property type="match status" value="7"/>
</dbReference>
<dbReference type="FunFam" id="3.30.160.60:FF:000446">
    <property type="entry name" value="Zinc finger protein"/>
    <property type="match status" value="1"/>
</dbReference>
<dbReference type="FunFam" id="3.30.160.60:FF:001573">
    <property type="entry name" value="Zinc finger protein 407"/>
    <property type="match status" value="1"/>
</dbReference>
<keyword evidence="5" id="KW-0862">Zinc</keyword>
<proteinExistence type="predicted"/>
<dbReference type="InterPro" id="IPR036236">
    <property type="entry name" value="Znf_C2H2_sf"/>
</dbReference>
<evidence type="ECO:0000256" key="5">
    <source>
        <dbReference type="ARBA" id="ARBA00022833"/>
    </source>
</evidence>
<dbReference type="SUPFAM" id="SSF57667">
    <property type="entry name" value="beta-beta-alpha zinc fingers"/>
    <property type="match status" value="4"/>
</dbReference>
<dbReference type="OrthoDB" id="654211at2759"/>
<dbReference type="AlphaFoldDB" id="A0A9Q0MRT5"/>
<evidence type="ECO:0000313" key="12">
    <source>
        <dbReference type="Proteomes" id="UP001151699"/>
    </source>
</evidence>
<keyword evidence="4 9" id="KW-0863">Zinc-finger</keyword>
<comment type="caution">
    <text evidence="11">The sequence shown here is derived from an EMBL/GenBank/DDBJ whole genome shotgun (WGS) entry which is preliminary data.</text>
</comment>
<feature type="domain" description="C2H2-type" evidence="10">
    <location>
        <begin position="341"/>
        <end position="368"/>
    </location>
</feature>
<dbReference type="Gene3D" id="3.30.160.60">
    <property type="entry name" value="Classic Zinc Finger"/>
    <property type="match status" value="6"/>
</dbReference>
<feature type="domain" description="C2H2-type" evidence="10">
    <location>
        <begin position="257"/>
        <end position="284"/>
    </location>
</feature>
<gene>
    <name evidence="11" type="primary">ZNF227_2</name>
    <name evidence="11" type="ORF">Bhyg_14571</name>
</gene>
<evidence type="ECO:0000259" key="10">
    <source>
        <dbReference type="PROSITE" id="PS50157"/>
    </source>
</evidence>
<evidence type="ECO:0000256" key="4">
    <source>
        <dbReference type="ARBA" id="ARBA00022771"/>
    </source>
</evidence>
<dbReference type="GO" id="GO:0008270">
    <property type="term" value="F:zinc ion binding"/>
    <property type="evidence" value="ECO:0007669"/>
    <property type="project" value="UniProtKB-KW"/>
</dbReference>
<keyword evidence="8" id="KW-0539">Nucleus</keyword>
<comment type="subcellular location">
    <subcellularLocation>
        <location evidence="1">Nucleus</location>
    </subcellularLocation>
</comment>
<dbReference type="FunFam" id="3.30.160.60:FF:003317">
    <property type="entry name" value="Zinc finger protein 322"/>
    <property type="match status" value="1"/>
</dbReference>
<keyword evidence="2" id="KW-0479">Metal-binding</keyword>
<dbReference type="FunFam" id="3.30.160.60:FF:002061">
    <property type="entry name" value="Uncharacterized protein"/>
    <property type="match status" value="1"/>
</dbReference>
<dbReference type="GO" id="GO:0000981">
    <property type="term" value="F:DNA-binding transcription factor activity, RNA polymerase II-specific"/>
    <property type="evidence" value="ECO:0007669"/>
    <property type="project" value="TreeGrafter"/>
</dbReference>
<keyword evidence="12" id="KW-1185">Reference proteome</keyword>
<dbReference type="PROSITE" id="PS50157">
    <property type="entry name" value="ZINC_FINGER_C2H2_2"/>
    <property type="match status" value="5"/>
</dbReference>
<dbReference type="InterPro" id="IPR013087">
    <property type="entry name" value="Znf_C2H2_type"/>
</dbReference>
<dbReference type="PANTHER" id="PTHR24394:SF48">
    <property type="entry name" value="ZINC FINGER PROTEIN 771"/>
    <property type="match status" value="1"/>
</dbReference>
<dbReference type="Proteomes" id="UP001151699">
    <property type="component" value="Chromosome C"/>
</dbReference>
<evidence type="ECO:0000256" key="3">
    <source>
        <dbReference type="ARBA" id="ARBA00022737"/>
    </source>
</evidence>
<organism evidence="11 12">
    <name type="scientific">Pseudolycoriella hygida</name>
    <dbReference type="NCBI Taxonomy" id="35572"/>
    <lineage>
        <taxon>Eukaryota</taxon>
        <taxon>Metazoa</taxon>
        <taxon>Ecdysozoa</taxon>
        <taxon>Arthropoda</taxon>
        <taxon>Hexapoda</taxon>
        <taxon>Insecta</taxon>
        <taxon>Pterygota</taxon>
        <taxon>Neoptera</taxon>
        <taxon>Endopterygota</taxon>
        <taxon>Diptera</taxon>
        <taxon>Nematocera</taxon>
        <taxon>Sciaroidea</taxon>
        <taxon>Sciaridae</taxon>
        <taxon>Pseudolycoriella</taxon>
    </lineage>
</organism>
<dbReference type="Pfam" id="PF00096">
    <property type="entry name" value="zf-C2H2"/>
    <property type="match status" value="5"/>
</dbReference>
<dbReference type="PROSITE" id="PS00028">
    <property type="entry name" value="ZINC_FINGER_C2H2_1"/>
    <property type="match status" value="7"/>
</dbReference>
<evidence type="ECO:0000256" key="9">
    <source>
        <dbReference type="PROSITE-ProRule" id="PRU00042"/>
    </source>
</evidence>
<keyword evidence="6" id="KW-0805">Transcription regulation</keyword>
<dbReference type="FunFam" id="3.30.160.60:FF:000184">
    <property type="entry name" value="Zinc finger protein 333"/>
    <property type="match status" value="1"/>
</dbReference>
<accession>A0A9Q0MRT5</accession>
<sequence>MFPLNLLHFLVEKIINRKACYEMCSNTLPCPLCCQPNFQSIDSLRISLVNVTNRPLECPICCDVLYGLDKLTIHLFSHSLNQEIPAETKNTKYDEGVTNVDLFIPSSDAKSESTDDNHFFNQLNQLNDSENKEKPSNKTFIEPQCDICGSTFRSTELHQMHMKLVHEVCDETGHRNGSTTGEKCSKNYFPCHLCSKTFKMKGSLRVHLKVVHSFGKTGHIGLTILDGQGSNNATESHATDVLCAAENKLNNVEVKAWECDICAKSFTTKYFLKKHKRLHTGEMPYSCEVCGKNFTFQQSYHKHLLYHSDEKPHICSTCGRAFKELSTLHNHERIHSGEKPYQCETCDKCFRQRVSYLVHRRIHTGSMPYKCTACEKNFRYKVSQRTHKCLAQPPGTVVRQTGDLLQKLIQSVSLTNTLEETIDVSDKDFINQSLDDFVKESYDKIGIGNDCGFEESSVSVPIEAQVPSPSEKFQNMCLYSPLEDLSFKELMYGDDGV</sequence>
<dbReference type="PANTHER" id="PTHR24394">
    <property type="entry name" value="ZINC FINGER PROTEIN"/>
    <property type="match status" value="1"/>
</dbReference>
<evidence type="ECO:0000256" key="8">
    <source>
        <dbReference type="ARBA" id="ARBA00023242"/>
    </source>
</evidence>
<dbReference type="GO" id="GO:0005634">
    <property type="term" value="C:nucleus"/>
    <property type="evidence" value="ECO:0007669"/>
    <property type="project" value="UniProtKB-SubCell"/>
</dbReference>
<evidence type="ECO:0000256" key="1">
    <source>
        <dbReference type="ARBA" id="ARBA00004123"/>
    </source>
</evidence>
<keyword evidence="3" id="KW-0677">Repeat</keyword>
<feature type="domain" description="C2H2-type" evidence="10">
    <location>
        <begin position="313"/>
        <end position="340"/>
    </location>
</feature>
<evidence type="ECO:0000256" key="7">
    <source>
        <dbReference type="ARBA" id="ARBA00023163"/>
    </source>
</evidence>
<evidence type="ECO:0000313" key="11">
    <source>
        <dbReference type="EMBL" id="KAJ6635985.1"/>
    </source>
</evidence>